<gene>
    <name evidence="3" type="ORF">PFISCL1PPCAC_4348</name>
</gene>
<reference evidence="3" key="1">
    <citation type="submission" date="2023-10" db="EMBL/GenBank/DDBJ databases">
        <title>Genome assembly of Pristionchus species.</title>
        <authorList>
            <person name="Yoshida K."/>
            <person name="Sommer R.J."/>
        </authorList>
    </citation>
    <scope>NUCLEOTIDE SEQUENCE</scope>
    <source>
        <strain evidence="3">RS5133</strain>
    </source>
</reference>
<comment type="caution">
    <text evidence="3">The sequence shown here is derived from an EMBL/GenBank/DDBJ whole genome shotgun (WGS) entry which is preliminary data.</text>
</comment>
<feature type="region of interest" description="Disordered" evidence="1">
    <location>
        <begin position="103"/>
        <end position="157"/>
    </location>
</feature>
<dbReference type="AlphaFoldDB" id="A0AAV5V0G9"/>
<dbReference type="Proteomes" id="UP001432322">
    <property type="component" value="Unassembled WGS sequence"/>
</dbReference>
<keyword evidence="2" id="KW-0472">Membrane</keyword>
<accession>A0AAV5V0G9</accession>
<feature type="transmembrane region" description="Helical" evidence="2">
    <location>
        <begin position="68"/>
        <end position="91"/>
    </location>
</feature>
<keyword evidence="2" id="KW-0812">Transmembrane</keyword>
<proteinExistence type="predicted"/>
<evidence type="ECO:0000313" key="4">
    <source>
        <dbReference type="Proteomes" id="UP001432322"/>
    </source>
</evidence>
<evidence type="ECO:0000256" key="1">
    <source>
        <dbReference type="SAM" id="MobiDB-lite"/>
    </source>
</evidence>
<sequence>METAKSLKYLLSASTSQIPVALFLIIVGILAKMQPKNRGCIDIFFKTSMACKFALPGVEGIVSDELAGLNWGIVICCVVAIICDFVTYYAYSAVKNIKKQLNQQQPQGHGTPSAGPGYPNPGCAPGQPGSHGGSAPAPTAPEHPMAQSAPAAPGSNAHQSGYALYGVPSPGYPPAPGGYPDYSPPVCPVVYGS</sequence>
<protein>
    <submittedName>
        <fullName evidence="3">Uncharacterized protein</fullName>
    </submittedName>
</protein>
<dbReference type="EMBL" id="BTSY01000002">
    <property type="protein sequence ID" value="GMT13051.1"/>
    <property type="molecule type" value="Genomic_DNA"/>
</dbReference>
<evidence type="ECO:0000313" key="3">
    <source>
        <dbReference type="EMBL" id="GMT13051.1"/>
    </source>
</evidence>
<evidence type="ECO:0000256" key="2">
    <source>
        <dbReference type="SAM" id="Phobius"/>
    </source>
</evidence>
<feature type="transmembrane region" description="Helical" evidence="2">
    <location>
        <begin position="6"/>
        <end position="31"/>
    </location>
</feature>
<keyword evidence="4" id="KW-1185">Reference proteome</keyword>
<organism evidence="3 4">
    <name type="scientific">Pristionchus fissidentatus</name>
    <dbReference type="NCBI Taxonomy" id="1538716"/>
    <lineage>
        <taxon>Eukaryota</taxon>
        <taxon>Metazoa</taxon>
        <taxon>Ecdysozoa</taxon>
        <taxon>Nematoda</taxon>
        <taxon>Chromadorea</taxon>
        <taxon>Rhabditida</taxon>
        <taxon>Rhabditina</taxon>
        <taxon>Diplogasteromorpha</taxon>
        <taxon>Diplogasteroidea</taxon>
        <taxon>Neodiplogasteridae</taxon>
        <taxon>Pristionchus</taxon>
    </lineage>
</organism>
<keyword evidence="2" id="KW-1133">Transmembrane helix</keyword>
<name>A0AAV5V0G9_9BILA</name>